<sequence length="240" mass="26830">MRKQSNDSPKVARDHSFAVEKKAQTFSFRNFPNNPLNDKVTETVNRMGGVGADAEHKYRKSLAELSRTAKEVTAIIATEYEQLSSDQYLDRWSLVQLLTDLNEPSTLSALEQVVSSTIPPEKSEDPHSFSTVGEEVIIRTTAIEGITQLAAIGDERAREILLKHASSDNFSIKRAAIQGFLTYGGKDAREILLKSLPEEDHRILDIQRTDVRRVPQAQGGLHIVNRDKDELPPPDLDGKR</sequence>
<protein>
    <submittedName>
        <fullName evidence="2">HEAT repeat domain-containing protein</fullName>
    </submittedName>
</protein>
<gene>
    <name evidence="2" type="ORF">K0T92_19775</name>
</gene>
<accession>A0ABS7DBH6</accession>
<keyword evidence="3" id="KW-1185">Reference proteome</keyword>
<dbReference type="InterPro" id="IPR011989">
    <property type="entry name" value="ARM-like"/>
</dbReference>
<reference evidence="2 3" key="1">
    <citation type="submission" date="2021-07" db="EMBL/GenBank/DDBJ databases">
        <title>Paenibacillus radiodurans sp. nov., isolated from the southeastern edge of Tengger Desert.</title>
        <authorList>
            <person name="Zhang G."/>
        </authorList>
    </citation>
    <scope>NUCLEOTIDE SEQUENCE [LARGE SCALE GENOMIC DNA]</scope>
    <source>
        <strain evidence="2 3">DT7-4</strain>
    </source>
</reference>
<evidence type="ECO:0000313" key="2">
    <source>
        <dbReference type="EMBL" id="MBW7476961.1"/>
    </source>
</evidence>
<dbReference type="InterPro" id="IPR016024">
    <property type="entry name" value="ARM-type_fold"/>
</dbReference>
<proteinExistence type="predicted"/>
<comment type="caution">
    <text evidence="2">The sequence shown here is derived from an EMBL/GenBank/DDBJ whole genome shotgun (WGS) entry which is preliminary data.</text>
</comment>
<feature type="region of interest" description="Disordered" evidence="1">
    <location>
        <begin position="217"/>
        <end position="240"/>
    </location>
</feature>
<dbReference type="SUPFAM" id="SSF48371">
    <property type="entry name" value="ARM repeat"/>
    <property type="match status" value="1"/>
</dbReference>
<name>A0ABS7DBH6_9BACL</name>
<dbReference type="Gene3D" id="1.25.10.10">
    <property type="entry name" value="Leucine-rich Repeat Variant"/>
    <property type="match status" value="1"/>
</dbReference>
<feature type="compositionally biased region" description="Basic and acidic residues" evidence="1">
    <location>
        <begin position="224"/>
        <end position="240"/>
    </location>
</feature>
<evidence type="ECO:0000256" key="1">
    <source>
        <dbReference type="SAM" id="MobiDB-lite"/>
    </source>
</evidence>
<dbReference type="RefSeq" id="WP_219874209.1">
    <property type="nucleotide sequence ID" value="NZ_JAHZIJ010000018.1"/>
</dbReference>
<dbReference type="EMBL" id="JAHZIJ010000018">
    <property type="protein sequence ID" value="MBW7476961.1"/>
    <property type="molecule type" value="Genomic_DNA"/>
</dbReference>
<dbReference type="Proteomes" id="UP000812277">
    <property type="component" value="Unassembled WGS sequence"/>
</dbReference>
<organism evidence="2 3">
    <name type="scientific">Paenibacillus oenotherae</name>
    <dbReference type="NCBI Taxonomy" id="1435645"/>
    <lineage>
        <taxon>Bacteria</taxon>
        <taxon>Bacillati</taxon>
        <taxon>Bacillota</taxon>
        <taxon>Bacilli</taxon>
        <taxon>Bacillales</taxon>
        <taxon>Paenibacillaceae</taxon>
        <taxon>Paenibacillus</taxon>
    </lineage>
</organism>
<evidence type="ECO:0000313" key="3">
    <source>
        <dbReference type="Proteomes" id="UP000812277"/>
    </source>
</evidence>